<dbReference type="Gene3D" id="3.40.630.30">
    <property type="match status" value="1"/>
</dbReference>
<sequence length="231" mass="25193">MQAHSRRRLACDCGRKRTAAQLAHRVNITIIDSVKGFNWDTSVQVASLLSAAFYDDDDAWRRGTARADEQRATRGAAVFGWSSLFALLLQHLSYGNRHLTLLAFADEQVVGCCGLTFEAAPADVAAATGTAEGSLYGLLTGIAVAPAHRRRGIASELLEAAARAAVGRLPPPALLALLVARTNTAAIRLYVRQGYEEQSAWVDTRWQEEAERGKVGKPRRLLMAKRLQQPQ</sequence>
<feature type="domain" description="N-acetyltransferase" evidence="3">
    <location>
        <begin position="32"/>
        <end position="228"/>
    </location>
</feature>
<reference evidence="4 5" key="1">
    <citation type="journal article" date="2023" name="Commun. Biol.">
        <title>Reorganization of the ancestral sex-determining regions during the evolution of trioecy in Pleodorina starrii.</title>
        <authorList>
            <person name="Takahashi K."/>
            <person name="Suzuki S."/>
            <person name="Kawai-Toyooka H."/>
            <person name="Yamamoto K."/>
            <person name="Hamaji T."/>
            <person name="Ootsuki R."/>
            <person name="Yamaguchi H."/>
            <person name="Kawachi M."/>
            <person name="Higashiyama T."/>
            <person name="Nozaki H."/>
        </authorList>
    </citation>
    <scope>NUCLEOTIDE SEQUENCE [LARGE SCALE GENOMIC DNA]</scope>
    <source>
        <strain evidence="4 5">NIES-4479</strain>
    </source>
</reference>
<evidence type="ECO:0000313" key="5">
    <source>
        <dbReference type="Proteomes" id="UP001165080"/>
    </source>
</evidence>
<name>A0A9W6F873_9CHLO</name>
<evidence type="ECO:0000313" key="4">
    <source>
        <dbReference type="EMBL" id="GLC60072.1"/>
    </source>
</evidence>
<evidence type="ECO:0000256" key="1">
    <source>
        <dbReference type="ARBA" id="ARBA00022679"/>
    </source>
</evidence>
<dbReference type="GO" id="GO:0016747">
    <property type="term" value="F:acyltransferase activity, transferring groups other than amino-acyl groups"/>
    <property type="evidence" value="ECO:0007669"/>
    <property type="project" value="InterPro"/>
</dbReference>
<dbReference type="EMBL" id="BRXU01000031">
    <property type="protein sequence ID" value="GLC60072.1"/>
    <property type="molecule type" value="Genomic_DNA"/>
</dbReference>
<dbReference type="PANTHER" id="PTHR43420">
    <property type="entry name" value="ACETYLTRANSFERASE"/>
    <property type="match status" value="1"/>
</dbReference>
<dbReference type="AlphaFoldDB" id="A0A9W6F873"/>
<accession>A0A9W6F873</accession>
<organism evidence="4 5">
    <name type="scientific">Pleodorina starrii</name>
    <dbReference type="NCBI Taxonomy" id="330485"/>
    <lineage>
        <taxon>Eukaryota</taxon>
        <taxon>Viridiplantae</taxon>
        <taxon>Chlorophyta</taxon>
        <taxon>core chlorophytes</taxon>
        <taxon>Chlorophyceae</taxon>
        <taxon>CS clade</taxon>
        <taxon>Chlamydomonadales</taxon>
        <taxon>Volvocaceae</taxon>
        <taxon>Pleodorina</taxon>
    </lineage>
</organism>
<dbReference type="Pfam" id="PF00583">
    <property type="entry name" value="Acetyltransf_1"/>
    <property type="match status" value="1"/>
</dbReference>
<dbReference type="InterPro" id="IPR050680">
    <property type="entry name" value="YpeA/RimI_acetyltransf"/>
</dbReference>
<dbReference type="Proteomes" id="UP001165080">
    <property type="component" value="Unassembled WGS sequence"/>
</dbReference>
<dbReference type="SUPFAM" id="SSF55729">
    <property type="entry name" value="Acyl-CoA N-acyltransferases (Nat)"/>
    <property type="match status" value="1"/>
</dbReference>
<comment type="caution">
    <text evidence="4">The sequence shown here is derived from an EMBL/GenBank/DDBJ whole genome shotgun (WGS) entry which is preliminary data.</text>
</comment>
<gene>
    <name evidence="4" type="primary">PLEST005773</name>
    <name evidence="4" type="ORF">PLESTB_001570200</name>
</gene>
<proteinExistence type="predicted"/>
<evidence type="ECO:0000256" key="2">
    <source>
        <dbReference type="ARBA" id="ARBA00023315"/>
    </source>
</evidence>
<evidence type="ECO:0000259" key="3">
    <source>
        <dbReference type="PROSITE" id="PS51186"/>
    </source>
</evidence>
<keyword evidence="2" id="KW-0012">Acyltransferase</keyword>
<keyword evidence="5" id="KW-1185">Reference proteome</keyword>
<protein>
    <recommendedName>
        <fullName evidence="3">N-acetyltransferase domain-containing protein</fullName>
    </recommendedName>
</protein>
<dbReference type="CDD" id="cd04301">
    <property type="entry name" value="NAT_SF"/>
    <property type="match status" value="1"/>
</dbReference>
<dbReference type="InterPro" id="IPR000182">
    <property type="entry name" value="GNAT_dom"/>
</dbReference>
<dbReference type="PROSITE" id="PS51186">
    <property type="entry name" value="GNAT"/>
    <property type="match status" value="1"/>
</dbReference>
<keyword evidence="1" id="KW-0808">Transferase</keyword>
<dbReference type="InterPro" id="IPR016181">
    <property type="entry name" value="Acyl_CoA_acyltransferase"/>
</dbReference>